<evidence type="ECO:0000313" key="3">
    <source>
        <dbReference type="Proteomes" id="UP001165083"/>
    </source>
</evidence>
<proteinExistence type="predicted"/>
<keyword evidence="1" id="KW-0175">Coiled coil</keyword>
<evidence type="ECO:0000313" key="2">
    <source>
        <dbReference type="EMBL" id="GMF27176.1"/>
    </source>
</evidence>
<comment type="caution">
    <text evidence="2">The sequence shown here is derived from an EMBL/GenBank/DDBJ whole genome shotgun (WGS) entry which is preliminary data.</text>
</comment>
<reference evidence="2" key="1">
    <citation type="submission" date="2023-04" db="EMBL/GenBank/DDBJ databases">
        <title>Phytophthora lilii NBRC 32176.</title>
        <authorList>
            <person name="Ichikawa N."/>
            <person name="Sato H."/>
            <person name="Tonouchi N."/>
        </authorList>
    </citation>
    <scope>NUCLEOTIDE SEQUENCE</scope>
    <source>
        <strain evidence="2">NBRC 32176</strain>
    </source>
</reference>
<dbReference type="EMBL" id="BSXW01000649">
    <property type="protein sequence ID" value="GMF27176.1"/>
    <property type="molecule type" value="Genomic_DNA"/>
</dbReference>
<feature type="coiled-coil region" evidence="1">
    <location>
        <begin position="21"/>
        <end position="48"/>
    </location>
</feature>
<sequence length="151" mass="17475">MRRAALQSKFTRGHQLVLGECKCWEDRAKIEEQRCKLAKEENYKLKEKLKVCMKSCEDVEAALELTKEMQREVIIGDTLVTMALRAELRGKHNHQLLGSMVFDFLDSKADARLTMLDSIYLETCVRLPDLDVDQVNVLRENEEDKTAMLEV</sequence>
<accession>A0A9W6X2A7</accession>
<gene>
    <name evidence="2" type="ORF">Plil01_001135200</name>
</gene>
<organism evidence="2 3">
    <name type="scientific">Phytophthora lilii</name>
    <dbReference type="NCBI Taxonomy" id="2077276"/>
    <lineage>
        <taxon>Eukaryota</taxon>
        <taxon>Sar</taxon>
        <taxon>Stramenopiles</taxon>
        <taxon>Oomycota</taxon>
        <taxon>Peronosporomycetes</taxon>
        <taxon>Peronosporales</taxon>
        <taxon>Peronosporaceae</taxon>
        <taxon>Phytophthora</taxon>
    </lineage>
</organism>
<dbReference type="Proteomes" id="UP001165083">
    <property type="component" value="Unassembled WGS sequence"/>
</dbReference>
<dbReference type="AlphaFoldDB" id="A0A9W6X2A7"/>
<name>A0A9W6X2A7_9STRA</name>
<keyword evidence="3" id="KW-1185">Reference proteome</keyword>
<evidence type="ECO:0000256" key="1">
    <source>
        <dbReference type="SAM" id="Coils"/>
    </source>
</evidence>
<protein>
    <submittedName>
        <fullName evidence="2">Unnamed protein product</fullName>
    </submittedName>
</protein>